<evidence type="ECO:0000313" key="4">
    <source>
        <dbReference type="EMBL" id="KAK5642057.1"/>
    </source>
</evidence>
<evidence type="ECO:0000256" key="3">
    <source>
        <dbReference type="RuleBase" id="RU000363"/>
    </source>
</evidence>
<dbReference type="GO" id="GO:0005737">
    <property type="term" value="C:cytoplasm"/>
    <property type="evidence" value="ECO:0007669"/>
    <property type="project" value="TreeGrafter"/>
</dbReference>
<comment type="caution">
    <text evidence="4">The sequence shown here is derived from an EMBL/GenBank/DDBJ whole genome shotgun (WGS) entry which is preliminary data.</text>
</comment>
<dbReference type="Pfam" id="PF00106">
    <property type="entry name" value="adh_short"/>
    <property type="match status" value="1"/>
</dbReference>
<keyword evidence="2" id="KW-0560">Oxidoreductase</keyword>
<dbReference type="InterPro" id="IPR020904">
    <property type="entry name" value="Sc_DH/Rdtase_CS"/>
</dbReference>
<dbReference type="PANTHER" id="PTHR44229">
    <property type="entry name" value="15-HYDROXYPROSTAGLANDIN DEHYDROGENASE [NAD(+)]"/>
    <property type="match status" value="1"/>
</dbReference>
<keyword evidence="5" id="KW-1185">Reference proteome</keyword>
<comment type="similarity">
    <text evidence="1 3">Belongs to the short-chain dehydrogenases/reductases (SDR) family.</text>
</comment>
<gene>
    <name evidence="4" type="ORF">RI129_008224</name>
</gene>
<dbReference type="PRINTS" id="PR00080">
    <property type="entry name" value="SDRFAMILY"/>
</dbReference>
<reference evidence="4 5" key="1">
    <citation type="journal article" date="2024" name="Insects">
        <title>An Improved Chromosome-Level Genome Assembly of the Firefly Pyrocoelia pectoralis.</title>
        <authorList>
            <person name="Fu X."/>
            <person name="Meyer-Rochow V.B."/>
            <person name="Ballantyne L."/>
            <person name="Zhu X."/>
        </authorList>
    </citation>
    <scope>NUCLEOTIDE SEQUENCE [LARGE SCALE GENOMIC DNA]</scope>
    <source>
        <strain evidence="4">XCY_ONT2</strain>
    </source>
</reference>
<dbReference type="PROSITE" id="PS00061">
    <property type="entry name" value="ADH_SHORT"/>
    <property type="match status" value="1"/>
</dbReference>
<dbReference type="PANTHER" id="PTHR44229:SF8">
    <property type="entry name" value="ALCOHOL DEHYDROGENASE-RELATED"/>
    <property type="match status" value="1"/>
</dbReference>
<proteinExistence type="inferred from homology"/>
<dbReference type="InterPro" id="IPR036291">
    <property type="entry name" value="NAD(P)-bd_dom_sf"/>
</dbReference>
<evidence type="ECO:0000313" key="5">
    <source>
        <dbReference type="Proteomes" id="UP001329430"/>
    </source>
</evidence>
<evidence type="ECO:0000256" key="2">
    <source>
        <dbReference type="ARBA" id="ARBA00023002"/>
    </source>
</evidence>
<dbReference type="SUPFAM" id="SSF51735">
    <property type="entry name" value="NAD(P)-binding Rossmann-fold domains"/>
    <property type="match status" value="1"/>
</dbReference>
<sequence>MFDITGKVALVTGGAGGIGLEAFKEAVGTFKHLDIVINNAGIFNDKDWERMIAVNLTGVLNGTILAYEHYLPKYRSKDEAVIINVASLAGLYRYPPVPVYVAAKSGVVGFTRSLGSKPHYERTKIKVIAVCPGYTSTAIQDIKEEDLLGPPYFKIHKQMLEVVPPVQPATAVSNAVIEVIKKGTSGSVWIAEGNQPPFEVKFEYKRQSKL</sequence>
<dbReference type="InterPro" id="IPR002347">
    <property type="entry name" value="SDR_fam"/>
</dbReference>
<protein>
    <submittedName>
        <fullName evidence="4">Uncharacterized protein</fullName>
    </submittedName>
</protein>
<dbReference type="PRINTS" id="PR00081">
    <property type="entry name" value="GDHRDH"/>
</dbReference>
<dbReference type="EMBL" id="JAVRBK010000006">
    <property type="protein sequence ID" value="KAK5642057.1"/>
    <property type="molecule type" value="Genomic_DNA"/>
</dbReference>
<dbReference type="Proteomes" id="UP001329430">
    <property type="component" value="Chromosome 6"/>
</dbReference>
<accession>A0AAN7V706</accession>
<dbReference type="GO" id="GO:0016616">
    <property type="term" value="F:oxidoreductase activity, acting on the CH-OH group of donors, NAD or NADP as acceptor"/>
    <property type="evidence" value="ECO:0007669"/>
    <property type="project" value="TreeGrafter"/>
</dbReference>
<dbReference type="AlphaFoldDB" id="A0AAN7V706"/>
<name>A0AAN7V706_9COLE</name>
<organism evidence="4 5">
    <name type="scientific">Pyrocoelia pectoralis</name>
    <dbReference type="NCBI Taxonomy" id="417401"/>
    <lineage>
        <taxon>Eukaryota</taxon>
        <taxon>Metazoa</taxon>
        <taxon>Ecdysozoa</taxon>
        <taxon>Arthropoda</taxon>
        <taxon>Hexapoda</taxon>
        <taxon>Insecta</taxon>
        <taxon>Pterygota</taxon>
        <taxon>Neoptera</taxon>
        <taxon>Endopterygota</taxon>
        <taxon>Coleoptera</taxon>
        <taxon>Polyphaga</taxon>
        <taxon>Elateriformia</taxon>
        <taxon>Elateroidea</taxon>
        <taxon>Lampyridae</taxon>
        <taxon>Lampyrinae</taxon>
        <taxon>Pyrocoelia</taxon>
    </lineage>
</organism>
<evidence type="ECO:0000256" key="1">
    <source>
        <dbReference type="ARBA" id="ARBA00006484"/>
    </source>
</evidence>
<dbReference type="Gene3D" id="3.40.50.720">
    <property type="entry name" value="NAD(P)-binding Rossmann-like Domain"/>
    <property type="match status" value="1"/>
</dbReference>